<feature type="region of interest" description="Disordered" evidence="5">
    <location>
        <begin position="498"/>
        <end position="521"/>
    </location>
</feature>
<evidence type="ECO:0000256" key="4">
    <source>
        <dbReference type="ARBA" id="ARBA00023136"/>
    </source>
</evidence>
<dbReference type="InterPro" id="IPR051694">
    <property type="entry name" value="Immunoregulatory_rcpt-like"/>
</dbReference>
<dbReference type="CDD" id="cd12087">
    <property type="entry name" value="TM_EGFR-like"/>
    <property type="match status" value="1"/>
</dbReference>
<evidence type="ECO:0000256" key="5">
    <source>
        <dbReference type="SAM" id="MobiDB-lite"/>
    </source>
</evidence>
<keyword evidence="2 6" id="KW-0812">Transmembrane</keyword>
<dbReference type="AlphaFoldDB" id="A0A6A3KTA8"/>
<evidence type="ECO:0000256" key="6">
    <source>
        <dbReference type="SAM" id="Phobius"/>
    </source>
</evidence>
<dbReference type="GO" id="GO:0071944">
    <property type="term" value="C:cell periphery"/>
    <property type="evidence" value="ECO:0007669"/>
    <property type="project" value="UniProtKB-ARBA"/>
</dbReference>
<evidence type="ECO:0000313" key="8">
    <source>
        <dbReference type="Proteomes" id="UP000435112"/>
    </source>
</evidence>
<dbReference type="EMBL" id="QXFU01001106">
    <property type="protein sequence ID" value="KAE9010591.1"/>
    <property type="molecule type" value="Genomic_DNA"/>
</dbReference>
<dbReference type="PANTHER" id="PTHR15549">
    <property type="entry name" value="PAIRED IMMUNOGLOBULIN-LIKE TYPE 2 RECEPTOR"/>
    <property type="match status" value="1"/>
</dbReference>
<evidence type="ECO:0000313" key="7">
    <source>
        <dbReference type="EMBL" id="KAE9010591.1"/>
    </source>
</evidence>
<keyword evidence="3 6" id="KW-1133">Transmembrane helix</keyword>
<feature type="transmembrane region" description="Helical" evidence="6">
    <location>
        <begin position="773"/>
        <end position="796"/>
    </location>
</feature>
<proteinExistence type="predicted"/>
<dbReference type="OrthoDB" id="117418at2759"/>
<keyword evidence="4 6" id="KW-0472">Membrane</keyword>
<reference evidence="7 8" key="1">
    <citation type="submission" date="2018-09" db="EMBL/GenBank/DDBJ databases">
        <title>Genomic investigation of the strawberry pathogen Phytophthora fragariae indicates pathogenicity is determined by transcriptional variation in three key races.</title>
        <authorList>
            <person name="Adams T.M."/>
            <person name="Armitage A.D."/>
            <person name="Sobczyk M.K."/>
            <person name="Bates H.J."/>
            <person name="Dunwell J.M."/>
            <person name="Nellist C.F."/>
            <person name="Harrison R.J."/>
        </authorList>
    </citation>
    <scope>NUCLEOTIDE SEQUENCE [LARGE SCALE GENOMIC DNA]</scope>
    <source>
        <strain evidence="7 8">SCRP324</strain>
    </source>
</reference>
<comment type="subcellular location">
    <subcellularLocation>
        <location evidence="1">Membrane</location>
        <topology evidence="1">Single-pass membrane protein</topology>
    </subcellularLocation>
</comment>
<organism evidence="7 8">
    <name type="scientific">Phytophthora rubi</name>
    <dbReference type="NCBI Taxonomy" id="129364"/>
    <lineage>
        <taxon>Eukaryota</taxon>
        <taxon>Sar</taxon>
        <taxon>Stramenopiles</taxon>
        <taxon>Oomycota</taxon>
        <taxon>Peronosporomycetes</taxon>
        <taxon>Peronosporales</taxon>
        <taxon>Peronosporaceae</taxon>
        <taxon>Phytophthora</taxon>
    </lineage>
</organism>
<dbReference type="GO" id="GO:0016020">
    <property type="term" value="C:membrane"/>
    <property type="evidence" value="ECO:0007669"/>
    <property type="project" value="UniProtKB-SubCell"/>
</dbReference>
<feature type="compositionally biased region" description="Polar residues" evidence="5">
    <location>
        <begin position="501"/>
        <end position="521"/>
    </location>
</feature>
<evidence type="ECO:0000256" key="1">
    <source>
        <dbReference type="ARBA" id="ARBA00004167"/>
    </source>
</evidence>
<sequence length="881" mass="97216">MEASSRYLKEALLPSSKIFFAFDGTNSDLARQLYFRAKAGDSARPFTSLQLPPRLQNRLDELRLVWEELPGIAQRALLWDSGFAVSPSNEVIQIWPLGGWSMVDLAVPLVEFQAVGCVETNCTQSDNTTSLSNLFCNGAQMLGAARCAVEDFVDKSDTHSAMWKTGGNPEVVPTPLVMRHIWKDGGSNISYDVAAVHTVGKDDEAAYGECPTTEQNNGYGALVLPCLSVGKMSEEAKTQMQEVEGSAWVSRWLVEDYGTQTNSESSSSKGINLTLLLPIIGGVVVVIALVCLLVFIKRRRKQRCEDVPVEDNPATPNAVYQGWSDGKQVHGSSRSDTRVCFAESQATVDDTETTSRRLAQEALKRNSAFERDTSSESNVTLKTLLCSEHLVEKRIPFEMRTNVDQHIDTKNEKLVAHFHTERDVRAADKDQKRFVVLSTKGSSGSSTGTITPEEGVHWLQNRVRQRLLRLKRTLISSFAATRSRTDRCHKILAMEERHLASSDSSGNAELPSSGSSLEFDGTNSDIARQLYYRAKAGDSASPIEGFNVPSTLQARLDDLQPDWEKLPGIAQRALLWDSGYGLSPTDEPVKIWTLGGHSMADLAVPLEEFLAVNCTEHVCPQPDDTTSLSNQQCTGGDMLRAARCVVEDFVQTIEIHLAMWVTGGNPTVVPTPRIYKHAWNDSLDHNSYVVFAVHTVKLEFEPAWNECATADQNEGYGSLVLPCHTTANISNFIDDAKQEVQGSAWVTRWLVDDYLETAGTASSSGHNSNTFNLMLLVPIVAGVVVAIGLVGLFVFIKRRRQKRTEQFALEESPVCPRSYYRDCVDAQYTAEDDSTMGRSTAPTIEDTMTISHRQHPAGSNLTLKILLESEFLAGKRVPKLP</sequence>
<evidence type="ECO:0000256" key="2">
    <source>
        <dbReference type="ARBA" id="ARBA00022692"/>
    </source>
</evidence>
<accession>A0A6A3KTA8</accession>
<evidence type="ECO:0000256" key="3">
    <source>
        <dbReference type="ARBA" id="ARBA00022989"/>
    </source>
</evidence>
<protein>
    <submittedName>
        <fullName evidence="7">Uncharacterized protein</fullName>
    </submittedName>
</protein>
<comment type="caution">
    <text evidence="7">The sequence shown here is derived from an EMBL/GenBank/DDBJ whole genome shotgun (WGS) entry which is preliminary data.</text>
</comment>
<dbReference type="PANTHER" id="PTHR15549:SF30">
    <property type="entry name" value="MID2 DOMAIN-CONTAINING PROTEIN"/>
    <property type="match status" value="1"/>
</dbReference>
<feature type="transmembrane region" description="Helical" evidence="6">
    <location>
        <begin position="275"/>
        <end position="296"/>
    </location>
</feature>
<name>A0A6A3KTA8_9STRA</name>
<dbReference type="Proteomes" id="UP000435112">
    <property type="component" value="Unassembled WGS sequence"/>
</dbReference>
<gene>
    <name evidence="7" type="ORF">PR002_g15308</name>
</gene>